<feature type="compositionally biased region" description="Polar residues" evidence="1">
    <location>
        <begin position="476"/>
        <end position="485"/>
    </location>
</feature>
<evidence type="ECO:0000259" key="2">
    <source>
        <dbReference type="Pfam" id="PF03732"/>
    </source>
</evidence>
<evidence type="ECO:0000259" key="4">
    <source>
        <dbReference type="Pfam" id="PF22936"/>
    </source>
</evidence>
<dbReference type="OrthoDB" id="689502at2759"/>
<evidence type="ECO:0000313" key="6">
    <source>
        <dbReference type="Proteomes" id="UP000655225"/>
    </source>
</evidence>
<dbReference type="InterPro" id="IPR054722">
    <property type="entry name" value="PolX-like_BBD"/>
</dbReference>
<dbReference type="Pfam" id="PF13976">
    <property type="entry name" value="gag_pre-integrs"/>
    <property type="match status" value="1"/>
</dbReference>
<gene>
    <name evidence="5" type="ORF">HHK36_013446</name>
</gene>
<dbReference type="Pfam" id="PF22936">
    <property type="entry name" value="Pol_BBD"/>
    <property type="match status" value="1"/>
</dbReference>
<dbReference type="PANTHER" id="PTHR47481:SF22">
    <property type="entry name" value="RETROTRANSPOSON GAG DOMAIN-CONTAINING PROTEIN"/>
    <property type="match status" value="1"/>
</dbReference>
<feature type="compositionally biased region" description="Basic residues" evidence="1">
    <location>
        <begin position="187"/>
        <end position="202"/>
    </location>
</feature>
<evidence type="ECO:0000256" key="1">
    <source>
        <dbReference type="SAM" id="MobiDB-lite"/>
    </source>
</evidence>
<dbReference type="Proteomes" id="UP000655225">
    <property type="component" value="Unassembled WGS sequence"/>
</dbReference>
<dbReference type="InterPro" id="IPR005162">
    <property type="entry name" value="Retrotrans_gag_dom"/>
</dbReference>
<dbReference type="EMBL" id="JABCRI010000009">
    <property type="protein sequence ID" value="KAF8400150.1"/>
    <property type="molecule type" value="Genomic_DNA"/>
</dbReference>
<evidence type="ECO:0000259" key="3">
    <source>
        <dbReference type="Pfam" id="PF13976"/>
    </source>
</evidence>
<organism evidence="5 6">
    <name type="scientific">Tetracentron sinense</name>
    <name type="common">Spur-leaf</name>
    <dbReference type="NCBI Taxonomy" id="13715"/>
    <lineage>
        <taxon>Eukaryota</taxon>
        <taxon>Viridiplantae</taxon>
        <taxon>Streptophyta</taxon>
        <taxon>Embryophyta</taxon>
        <taxon>Tracheophyta</taxon>
        <taxon>Spermatophyta</taxon>
        <taxon>Magnoliopsida</taxon>
        <taxon>Trochodendrales</taxon>
        <taxon>Trochodendraceae</taxon>
        <taxon>Tetracentron</taxon>
    </lineage>
</organism>
<evidence type="ECO:0008006" key="7">
    <source>
        <dbReference type="Google" id="ProtNLM"/>
    </source>
</evidence>
<dbReference type="AlphaFoldDB" id="A0A834Z638"/>
<feature type="region of interest" description="Disordered" evidence="1">
    <location>
        <begin position="176"/>
        <end position="202"/>
    </location>
</feature>
<feature type="compositionally biased region" description="Polar residues" evidence="1">
    <location>
        <begin position="499"/>
        <end position="524"/>
    </location>
</feature>
<dbReference type="PANTHER" id="PTHR47481">
    <property type="match status" value="1"/>
</dbReference>
<keyword evidence="6" id="KW-1185">Reference proteome</keyword>
<name>A0A834Z638_TETSI</name>
<accession>A0A834Z638</accession>
<evidence type="ECO:0000313" key="5">
    <source>
        <dbReference type="EMBL" id="KAF8400150.1"/>
    </source>
</evidence>
<reference evidence="5 6" key="1">
    <citation type="submission" date="2020-04" db="EMBL/GenBank/DDBJ databases">
        <title>Plant Genome Project.</title>
        <authorList>
            <person name="Zhang R.-G."/>
        </authorList>
    </citation>
    <scope>NUCLEOTIDE SEQUENCE [LARGE SCALE GENOMIC DNA]</scope>
    <source>
        <strain evidence="5">YNK0</strain>
        <tissue evidence="5">Leaf</tissue>
    </source>
</reference>
<dbReference type="Pfam" id="PF03732">
    <property type="entry name" value="Retrotrans_gag"/>
    <property type="match status" value="1"/>
</dbReference>
<feature type="domain" description="GAG-pre-integrase" evidence="3">
    <location>
        <begin position="385"/>
        <end position="441"/>
    </location>
</feature>
<proteinExistence type="predicted"/>
<feature type="domain" description="Retrotransposon gag" evidence="2">
    <location>
        <begin position="617"/>
        <end position="705"/>
    </location>
</feature>
<feature type="domain" description="Retrovirus-related Pol polyprotein from transposon TNT 1-94-like beta-barrel" evidence="4">
    <location>
        <begin position="276"/>
        <end position="353"/>
    </location>
</feature>
<sequence length="712" mass="79145">MTGEVEPLERVEVATREGDRDTDSLSITKDRWDFSITWNIQRWSGLLAFYCFHESEQINVGNVWIVGSDGSEEEEQEAFVERIESKNEYFETAEFHLVSVEEYLLGLAAVARPVSEEDLVLHILGGLGPEYGPFVTTMTTRSEPISFTDLQGFLLSQEIRLIEEVPTIDIGQPSAQVAVKQPFSSHGRGRGRRGYGRGRGRGNQHFTTQGFHQQASNSHVSHEGRARVCCQVCNRIGHTAIQCRNRFNHQFQPSEPSDQPSTLTAYNATSSVDESWFPDTGASHHMTADLGNLSLHSEYTGSDQIKVGNGAGLAIRHTGSSMFPTASKVFRLHNILHVPLITRNLLSVNKFVKDTDVIFEFHPECFFVKDRLTGRTLIQGPSSDGLYKMKFNKGANKEAVGVAFLGERTSIDRWHHRLGHPAIPIVRRVVASHHLPVLSNKATFHQGPPSVPLAIRPTSRVSSSRIEPSTEPASPLQPTAASSESRVAPPSQHPPVLTATDTSYQQRVASPQSQPRGHSSDQSNVGIFVSSDVATSDQPSTDRIKWYQSAFPVIVMAPTMRELEVEVQELKGNVGELRAFLAKLDDMIDNLSNSIRSSNDHLQKEINDLRSHHQEALVPIHFTGEASEWHQWIEKALGKLTWGQFTRVICLRFGTLDCDDPGGALAKLRQTGTVANYQAEFEHLSNRVEQLPESHLISCFISGLQDDIQVCV</sequence>
<feature type="region of interest" description="Disordered" evidence="1">
    <location>
        <begin position="441"/>
        <end position="524"/>
    </location>
</feature>
<comment type="caution">
    <text evidence="5">The sequence shown here is derived from an EMBL/GenBank/DDBJ whole genome shotgun (WGS) entry which is preliminary data.</text>
</comment>
<protein>
    <recommendedName>
        <fullName evidence="7">Retrotransposon gag domain-containing protein</fullName>
    </recommendedName>
</protein>
<dbReference type="InterPro" id="IPR025724">
    <property type="entry name" value="GAG-pre-integrase_dom"/>
</dbReference>